<dbReference type="AlphaFoldDB" id="A0A8X6TP58"/>
<evidence type="ECO:0000313" key="2">
    <source>
        <dbReference type="Proteomes" id="UP000887013"/>
    </source>
</evidence>
<dbReference type="Proteomes" id="UP000887013">
    <property type="component" value="Unassembled WGS sequence"/>
</dbReference>
<proteinExistence type="predicted"/>
<accession>A0A8X6TP58</accession>
<dbReference type="EMBL" id="BMAW01013923">
    <property type="protein sequence ID" value="GFT36399.1"/>
    <property type="molecule type" value="Genomic_DNA"/>
</dbReference>
<organism evidence="1 2">
    <name type="scientific">Nephila pilipes</name>
    <name type="common">Giant wood spider</name>
    <name type="synonym">Nephila maculata</name>
    <dbReference type="NCBI Taxonomy" id="299642"/>
    <lineage>
        <taxon>Eukaryota</taxon>
        <taxon>Metazoa</taxon>
        <taxon>Ecdysozoa</taxon>
        <taxon>Arthropoda</taxon>
        <taxon>Chelicerata</taxon>
        <taxon>Arachnida</taxon>
        <taxon>Araneae</taxon>
        <taxon>Araneomorphae</taxon>
        <taxon>Entelegynae</taxon>
        <taxon>Araneoidea</taxon>
        <taxon>Nephilidae</taxon>
        <taxon>Nephila</taxon>
    </lineage>
</organism>
<sequence length="94" mass="11120">MKRHIIIGNCEEMYFADDALGRRTGISTICYYDNKVSWCFSHRCILLITFWETLQRFVSSVPGVQRGRGFWMEKLVQCILKLKIVLRRNFVVTL</sequence>
<evidence type="ECO:0000313" key="1">
    <source>
        <dbReference type="EMBL" id="GFT36399.1"/>
    </source>
</evidence>
<gene>
    <name evidence="1" type="ORF">NPIL_327251</name>
</gene>
<protein>
    <submittedName>
        <fullName evidence="1">Uncharacterized protein</fullName>
    </submittedName>
</protein>
<comment type="caution">
    <text evidence="1">The sequence shown here is derived from an EMBL/GenBank/DDBJ whole genome shotgun (WGS) entry which is preliminary data.</text>
</comment>
<reference evidence="1" key="1">
    <citation type="submission" date="2020-08" db="EMBL/GenBank/DDBJ databases">
        <title>Multicomponent nature underlies the extraordinary mechanical properties of spider dragline silk.</title>
        <authorList>
            <person name="Kono N."/>
            <person name="Nakamura H."/>
            <person name="Mori M."/>
            <person name="Yoshida Y."/>
            <person name="Ohtoshi R."/>
            <person name="Malay A.D."/>
            <person name="Moran D.A.P."/>
            <person name="Tomita M."/>
            <person name="Numata K."/>
            <person name="Arakawa K."/>
        </authorList>
    </citation>
    <scope>NUCLEOTIDE SEQUENCE</scope>
</reference>
<keyword evidence="2" id="KW-1185">Reference proteome</keyword>
<name>A0A8X6TP58_NEPPI</name>